<protein>
    <submittedName>
        <fullName evidence="1">Uncharacterized protein</fullName>
    </submittedName>
</protein>
<organism evidence="1 2">
    <name type="scientific">Halobacillus locisalis</name>
    <dbReference type="NCBI Taxonomy" id="220753"/>
    <lineage>
        <taxon>Bacteria</taxon>
        <taxon>Bacillati</taxon>
        <taxon>Bacillota</taxon>
        <taxon>Bacilli</taxon>
        <taxon>Bacillales</taxon>
        <taxon>Bacillaceae</taxon>
        <taxon>Halobacillus</taxon>
    </lineage>
</organism>
<reference evidence="1 2" key="1">
    <citation type="journal article" date="2004" name="Extremophiles">
        <title>Halobacillus locisalis sp. nov., a halophilic bacterium isolated from a marine solar saltern of the Yellow Sea in Korea.</title>
        <authorList>
            <person name="Yoon J.H."/>
            <person name="Kang K.H."/>
            <person name="Oh T.K."/>
            <person name="Park Y.H."/>
        </authorList>
    </citation>
    <scope>NUCLEOTIDE SEQUENCE [LARGE SCALE GENOMIC DNA]</scope>
    <source>
        <strain evidence="1 2">KCTC 3788</strain>
    </source>
</reference>
<evidence type="ECO:0000313" key="2">
    <source>
        <dbReference type="Proteomes" id="UP000571017"/>
    </source>
</evidence>
<name>A0A838CY28_9BACI</name>
<keyword evidence="2" id="KW-1185">Reference proteome</keyword>
<evidence type="ECO:0000313" key="1">
    <source>
        <dbReference type="EMBL" id="MBA2176843.1"/>
    </source>
</evidence>
<sequence length="110" mass="12690">MMKTMTEGTQTIMTETMNRKDIVVNRLKKADITRLTVTYRDSAKGTGVIEYNNGVFYRFIMIDGDPQLSKLEKVPFGHVMLILDLIRKGRYTAISYLMFNNRSVVEMGWA</sequence>
<dbReference type="EMBL" id="JACEFG010000005">
    <property type="protein sequence ID" value="MBA2176843.1"/>
    <property type="molecule type" value="Genomic_DNA"/>
</dbReference>
<proteinExistence type="predicted"/>
<dbReference type="AlphaFoldDB" id="A0A838CY28"/>
<dbReference type="RefSeq" id="WP_181473904.1">
    <property type="nucleotide sequence ID" value="NZ_JACEFG010000005.1"/>
</dbReference>
<accession>A0A838CY28</accession>
<dbReference type="Proteomes" id="UP000571017">
    <property type="component" value="Unassembled WGS sequence"/>
</dbReference>
<comment type="caution">
    <text evidence="1">The sequence shown here is derived from an EMBL/GenBank/DDBJ whole genome shotgun (WGS) entry which is preliminary data.</text>
</comment>
<gene>
    <name evidence="1" type="ORF">H0266_18345</name>
</gene>